<name>A0ABQ5BCH6_9ASTR</name>
<sequence>MEKESSILSRFALQHLFRVCLLLMPRFAPTIKSLLCNKKKLLELVIDTVDHENCSACSSKSFRKAEFTAICEVLLRTCWISLFLSGGNPTPTSEPFTSEFIWKKSKAYLKDDSILPEIDHDDCDGGRYLLIEELLIMNAFLLPPMDLKQSEVTKAKNLHEELRN</sequence>
<reference evidence="1" key="2">
    <citation type="submission" date="2022-01" db="EMBL/GenBank/DDBJ databases">
        <authorList>
            <person name="Yamashiro T."/>
            <person name="Shiraishi A."/>
            <person name="Satake H."/>
            <person name="Nakayama K."/>
        </authorList>
    </citation>
    <scope>NUCLEOTIDE SEQUENCE</scope>
</reference>
<proteinExistence type="predicted"/>
<organism evidence="1 2">
    <name type="scientific">Tanacetum coccineum</name>
    <dbReference type="NCBI Taxonomy" id="301880"/>
    <lineage>
        <taxon>Eukaryota</taxon>
        <taxon>Viridiplantae</taxon>
        <taxon>Streptophyta</taxon>
        <taxon>Embryophyta</taxon>
        <taxon>Tracheophyta</taxon>
        <taxon>Spermatophyta</taxon>
        <taxon>Magnoliopsida</taxon>
        <taxon>eudicotyledons</taxon>
        <taxon>Gunneridae</taxon>
        <taxon>Pentapetalae</taxon>
        <taxon>asterids</taxon>
        <taxon>campanulids</taxon>
        <taxon>Asterales</taxon>
        <taxon>Asteraceae</taxon>
        <taxon>Asteroideae</taxon>
        <taxon>Anthemideae</taxon>
        <taxon>Anthemidinae</taxon>
        <taxon>Tanacetum</taxon>
    </lineage>
</organism>
<comment type="caution">
    <text evidence="1">The sequence shown here is derived from an EMBL/GenBank/DDBJ whole genome shotgun (WGS) entry which is preliminary data.</text>
</comment>
<keyword evidence="2" id="KW-1185">Reference proteome</keyword>
<reference evidence="1" key="1">
    <citation type="journal article" date="2022" name="Int. J. Mol. Sci.">
        <title>Draft Genome of Tanacetum Coccineum: Genomic Comparison of Closely Related Tanacetum-Family Plants.</title>
        <authorList>
            <person name="Yamashiro T."/>
            <person name="Shiraishi A."/>
            <person name="Nakayama K."/>
            <person name="Satake H."/>
        </authorList>
    </citation>
    <scope>NUCLEOTIDE SEQUENCE</scope>
</reference>
<gene>
    <name evidence="1" type="ORF">Tco_0859618</name>
</gene>
<protein>
    <submittedName>
        <fullName evidence="1">Uncharacterized protein</fullName>
    </submittedName>
</protein>
<evidence type="ECO:0000313" key="1">
    <source>
        <dbReference type="EMBL" id="GJT12576.1"/>
    </source>
</evidence>
<evidence type="ECO:0000313" key="2">
    <source>
        <dbReference type="Proteomes" id="UP001151760"/>
    </source>
</evidence>
<dbReference type="Proteomes" id="UP001151760">
    <property type="component" value="Unassembled WGS sequence"/>
</dbReference>
<dbReference type="EMBL" id="BQNB010013158">
    <property type="protein sequence ID" value="GJT12576.1"/>
    <property type="molecule type" value="Genomic_DNA"/>
</dbReference>
<accession>A0ABQ5BCH6</accession>